<evidence type="ECO:0008006" key="4">
    <source>
        <dbReference type="Google" id="ProtNLM"/>
    </source>
</evidence>
<evidence type="ECO:0000313" key="3">
    <source>
        <dbReference type="Proteomes" id="UP000622707"/>
    </source>
</evidence>
<dbReference type="Proteomes" id="UP000622707">
    <property type="component" value="Unassembled WGS sequence"/>
</dbReference>
<gene>
    <name evidence="2" type="ORF">JI746_20715</name>
</gene>
<feature type="chain" id="PRO_5045126656" description="Lipoprotein" evidence="1">
    <location>
        <begin position="25"/>
        <end position="178"/>
    </location>
</feature>
<dbReference type="Gene3D" id="2.60.120.430">
    <property type="entry name" value="Galactose-binding lectin"/>
    <property type="match status" value="1"/>
</dbReference>
<dbReference type="RefSeq" id="WP_201692179.1">
    <property type="nucleotide sequence ID" value="NZ_JAEQND010000012.1"/>
</dbReference>
<dbReference type="EMBL" id="JAEQND010000012">
    <property type="protein sequence ID" value="MBL0427549.1"/>
    <property type="molecule type" value="Genomic_DNA"/>
</dbReference>
<proteinExistence type="predicted"/>
<accession>A0ABS1JTE3</accession>
<keyword evidence="1" id="KW-0732">Signal</keyword>
<evidence type="ECO:0000313" key="2">
    <source>
        <dbReference type="EMBL" id="MBL0427549.1"/>
    </source>
</evidence>
<feature type="signal peptide" evidence="1">
    <location>
        <begin position="1"/>
        <end position="24"/>
    </location>
</feature>
<organism evidence="2 3">
    <name type="scientific">Ramlibacter alkalitolerans</name>
    <dbReference type="NCBI Taxonomy" id="2039631"/>
    <lineage>
        <taxon>Bacteria</taxon>
        <taxon>Pseudomonadati</taxon>
        <taxon>Pseudomonadota</taxon>
        <taxon>Betaproteobacteria</taxon>
        <taxon>Burkholderiales</taxon>
        <taxon>Comamonadaceae</taxon>
        <taxon>Ramlibacter</taxon>
    </lineage>
</organism>
<protein>
    <recommendedName>
        <fullName evidence="4">Lipoprotein</fullName>
    </recommendedName>
</protein>
<name>A0ABS1JTE3_9BURK</name>
<reference evidence="2 3" key="1">
    <citation type="journal article" date="2017" name="Int. J. Syst. Evol. Microbiol.">
        <title>Ramlibacter alkalitolerans sp. nov., alkali-tolerant bacterium isolated from soil of ginseng.</title>
        <authorList>
            <person name="Lee D.H."/>
            <person name="Cha C.J."/>
        </authorList>
    </citation>
    <scope>NUCLEOTIDE SEQUENCE [LARGE SCALE GENOMIC DNA]</scope>
    <source>
        <strain evidence="2 3">KACC 19305</strain>
    </source>
</reference>
<keyword evidence="3" id="KW-1185">Reference proteome</keyword>
<comment type="caution">
    <text evidence="2">The sequence shown here is derived from an EMBL/GenBank/DDBJ whole genome shotgun (WGS) entry which is preliminary data.</text>
</comment>
<evidence type="ECO:0000256" key="1">
    <source>
        <dbReference type="SAM" id="SignalP"/>
    </source>
</evidence>
<sequence>MTHSPPPLLQRAAVLACLVLAACASPKEPVGPDRCHPRPNGAQCITQAPRPLSLLPVGTPVTVRVDARCEWNPTGVIVERGSRYRLAVTNVVEDWIRGPRILSVSGKYVQRWARASEFPMYTLVAAQGRDERTYFAAGPETTFTAASGDELLFFANDWPGYYDSNRGCVEVEIRKLPP</sequence>